<keyword evidence="8" id="KW-0456">Lyase</keyword>
<dbReference type="GO" id="GO:0008124">
    <property type="term" value="F:4-alpha-hydroxytetrahydrobiopterin dehydratase activity"/>
    <property type="evidence" value="ECO:0007669"/>
    <property type="project" value="UniProtKB-EC"/>
</dbReference>
<comment type="similarity">
    <text evidence="3">Belongs to the pterin-4-alpha-carbinolamine dehydratase family.</text>
</comment>
<evidence type="ECO:0000256" key="1">
    <source>
        <dbReference type="ARBA" id="ARBA00001554"/>
    </source>
</evidence>
<evidence type="ECO:0000259" key="11">
    <source>
        <dbReference type="Pfam" id="PF01284"/>
    </source>
</evidence>
<gene>
    <name evidence="12" type="ORF">N8I77_000441</name>
</gene>
<evidence type="ECO:0000256" key="2">
    <source>
        <dbReference type="ARBA" id="ARBA00004141"/>
    </source>
</evidence>
<evidence type="ECO:0000256" key="3">
    <source>
        <dbReference type="ARBA" id="ARBA00006472"/>
    </source>
</evidence>
<evidence type="ECO:0000256" key="10">
    <source>
        <dbReference type="SAM" id="Phobius"/>
    </source>
</evidence>
<dbReference type="SUPFAM" id="SSF55248">
    <property type="entry name" value="PCD-like"/>
    <property type="match status" value="1"/>
</dbReference>
<evidence type="ECO:0000256" key="6">
    <source>
        <dbReference type="ARBA" id="ARBA00022989"/>
    </source>
</evidence>
<comment type="subcellular location">
    <subcellularLocation>
        <location evidence="2">Membrane</location>
        <topology evidence="2">Multi-pass membrane protein</topology>
    </subcellularLocation>
</comment>
<dbReference type="EC" id="4.2.1.96" evidence="4"/>
<sequence length="365" mass="40008">MLSTVSLGLRGLQVILAIALLGVSVTLVGYKWCEDEYHVTCDTFNEAWKTTIRYCIFLGIYGIMIAALGIASLYVDKIPTEVPLVVDSIGALFYLAGGIAWAVRFTGQNIPCSVVPAWASDPYIEAAFQSVCKRCEADAGLAWSLFVFTALLAICGFLRRRDQVQSSKLWETQKLMQALYSNTTMNGLRTLRPASRPFLHLKPIASTRSFSRSAAMAAASPKFSEGSDESRLTQELDSLLSRWTLTADGQGIERSFKFKTFAKTWDFMTAVSLQCKIKNHHPEWSNVYNTTFIRWTTHSPRGLSAKDTELAAICDEYAQSFGEVQETAAAPAAAPAGDDQSCQLRGLADHVASTSGDCCTPKKSS</sequence>
<feature type="transmembrane region" description="Helical" evidence="10">
    <location>
        <begin position="12"/>
        <end position="31"/>
    </location>
</feature>
<protein>
    <recommendedName>
        <fullName evidence="4">4a-hydroxytetrahydrobiopterin dehydratase</fullName>
        <ecNumber evidence="4">4.2.1.96</ecNumber>
    </recommendedName>
    <alternativeName>
        <fullName evidence="9">4-alpha-hydroxy-tetrahydropterin dehydratase</fullName>
    </alternativeName>
</protein>
<keyword evidence="6 10" id="KW-1133">Transmembrane helix</keyword>
<dbReference type="Gene3D" id="3.30.1360.20">
    <property type="entry name" value="Transcriptional coactivator/pterin dehydratase"/>
    <property type="match status" value="1"/>
</dbReference>
<dbReference type="Pfam" id="PF01329">
    <property type="entry name" value="Pterin_4a"/>
    <property type="match status" value="1"/>
</dbReference>
<keyword evidence="5 10" id="KW-0812">Transmembrane</keyword>
<evidence type="ECO:0000256" key="8">
    <source>
        <dbReference type="ARBA" id="ARBA00023239"/>
    </source>
</evidence>
<dbReference type="InterPro" id="IPR008253">
    <property type="entry name" value="Marvel"/>
</dbReference>
<organism evidence="12 13">
    <name type="scientific">Phomopsis amygdali</name>
    <name type="common">Fusicoccum amygdali</name>
    <dbReference type="NCBI Taxonomy" id="1214568"/>
    <lineage>
        <taxon>Eukaryota</taxon>
        <taxon>Fungi</taxon>
        <taxon>Dikarya</taxon>
        <taxon>Ascomycota</taxon>
        <taxon>Pezizomycotina</taxon>
        <taxon>Sordariomycetes</taxon>
        <taxon>Sordariomycetidae</taxon>
        <taxon>Diaporthales</taxon>
        <taxon>Diaporthaceae</taxon>
        <taxon>Diaporthe</taxon>
    </lineage>
</organism>
<comment type="catalytic activity">
    <reaction evidence="1">
        <text>(4aS,6R)-4a-hydroxy-L-erythro-5,6,7,8-tetrahydrobiopterin = (6R)-L-erythro-6,7-dihydrobiopterin + H2O</text>
        <dbReference type="Rhea" id="RHEA:11920"/>
        <dbReference type="ChEBI" id="CHEBI:15377"/>
        <dbReference type="ChEBI" id="CHEBI:15642"/>
        <dbReference type="ChEBI" id="CHEBI:43120"/>
        <dbReference type="EC" id="4.2.1.96"/>
    </reaction>
</comment>
<feature type="transmembrane region" description="Helical" evidence="10">
    <location>
        <begin position="140"/>
        <end position="158"/>
    </location>
</feature>
<dbReference type="CDD" id="cd00488">
    <property type="entry name" value="PCD_DCoH"/>
    <property type="match status" value="1"/>
</dbReference>
<keyword evidence="7 10" id="KW-0472">Membrane</keyword>
<dbReference type="Pfam" id="PF01284">
    <property type="entry name" value="MARVEL"/>
    <property type="match status" value="1"/>
</dbReference>
<reference evidence="12" key="1">
    <citation type="submission" date="2023-06" db="EMBL/GenBank/DDBJ databases">
        <authorList>
            <person name="Noh H."/>
        </authorList>
    </citation>
    <scope>NUCLEOTIDE SEQUENCE</scope>
    <source>
        <strain evidence="12">DUCC20226</strain>
    </source>
</reference>
<feature type="domain" description="MARVEL" evidence="11">
    <location>
        <begin position="5"/>
        <end position="150"/>
    </location>
</feature>
<evidence type="ECO:0000313" key="13">
    <source>
        <dbReference type="Proteomes" id="UP001265746"/>
    </source>
</evidence>
<evidence type="ECO:0000313" key="12">
    <source>
        <dbReference type="EMBL" id="KAK2613534.1"/>
    </source>
</evidence>
<dbReference type="AlphaFoldDB" id="A0AAD9W9T3"/>
<accession>A0AAD9W9T3</accession>
<proteinExistence type="inferred from homology"/>
<evidence type="ECO:0000256" key="4">
    <source>
        <dbReference type="ARBA" id="ARBA00013252"/>
    </source>
</evidence>
<dbReference type="GO" id="GO:0006729">
    <property type="term" value="P:tetrahydrobiopterin biosynthetic process"/>
    <property type="evidence" value="ECO:0007669"/>
    <property type="project" value="InterPro"/>
</dbReference>
<evidence type="ECO:0000256" key="9">
    <source>
        <dbReference type="ARBA" id="ARBA00030497"/>
    </source>
</evidence>
<feature type="transmembrane region" description="Helical" evidence="10">
    <location>
        <begin position="82"/>
        <end position="103"/>
    </location>
</feature>
<dbReference type="GO" id="GO:0016020">
    <property type="term" value="C:membrane"/>
    <property type="evidence" value="ECO:0007669"/>
    <property type="project" value="UniProtKB-SubCell"/>
</dbReference>
<name>A0AAD9W9T3_PHOAM</name>
<dbReference type="PANTHER" id="PTHR12599">
    <property type="entry name" value="PTERIN-4-ALPHA-CARBINOLAMINE DEHYDRATASE"/>
    <property type="match status" value="1"/>
</dbReference>
<comment type="caution">
    <text evidence="12">The sequence shown here is derived from an EMBL/GenBank/DDBJ whole genome shotgun (WGS) entry which is preliminary data.</text>
</comment>
<dbReference type="InterPro" id="IPR001533">
    <property type="entry name" value="Pterin_deHydtase"/>
</dbReference>
<evidence type="ECO:0000256" key="7">
    <source>
        <dbReference type="ARBA" id="ARBA00023136"/>
    </source>
</evidence>
<keyword evidence="13" id="KW-1185">Reference proteome</keyword>
<dbReference type="Proteomes" id="UP001265746">
    <property type="component" value="Unassembled WGS sequence"/>
</dbReference>
<feature type="transmembrane region" description="Helical" evidence="10">
    <location>
        <begin position="51"/>
        <end position="75"/>
    </location>
</feature>
<dbReference type="PANTHER" id="PTHR12599:SF0">
    <property type="entry name" value="PTERIN-4-ALPHA-CARBINOLAMINE DEHYDRATASE"/>
    <property type="match status" value="1"/>
</dbReference>
<dbReference type="InterPro" id="IPR036428">
    <property type="entry name" value="PCD_sf"/>
</dbReference>
<evidence type="ECO:0000256" key="5">
    <source>
        <dbReference type="ARBA" id="ARBA00022692"/>
    </source>
</evidence>
<dbReference type="EMBL" id="JAUJFL010000001">
    <property type="protein sequence ID" value="KAK2613534.1"/>
    <property type="molecule type" value="Genomic_DNA"/>
</dbReference>